<dbReference type="EMBL" id="HBIW01001807">
    <property type="protein sequence ID" value="CAE0686126.1"/>
    <property type="molecule type" value="Transcribed_RNA"/>
</dbReference>
<evidence type="ECO:0000313" key="2">
    <source>
        <dbReference type="EMBL" id="CAE0686126.1"/>
    </source>
</evidence>
<dbReference type="InterPro" id="IPR036412">
    <property type="entry name" value="HAD-like_sf"/>
</dbReference>
<proteinExistence type="predicted"/>
<dbReference type="Pfam" id="PF08235">
    <property type="entry name" value="LNS2"/>
    <property type="match status" value="1"/>
</dbReference>
<dbReference type="OrthoDB" id="4567at2759"/>
<dbReference type="SMART" id="SM00775">
    <property type="entry name" value="LNS2"/>
    <property type="match status" value="1"/>
</dbReference>
<evidence type="ECO:0000313" key="4">
    <source>
        <dbReference type="Proteomes" id="UP000789595"/>
    </source>
</evidence>
<dbReference type="InterPro" id="IPR031315">
    <property type="entry name" value="LNS2/PITP"/>
</dbReference>
<evidence type="ECO:0000313" key="3">
    <source>
        <dbReference type="EMBL" id="CAH0376010.1"/>
    </source>
</evidence>
<organism evidence="2">
    <name type="scientific">Pelagomonas calceolata</name>
    <dbReference type="NCBI Taxonomy" id="35677"/>
    <lineage>
        <taxon>Eukaryota</taxon>
        <taxon>Sar</taxon>
        <taxon>Stramenopiles</taxon>
        <taxon>Ochrophyta</taxon>
        <taxon>Pelagophyceae</taxon>
        <taxon>Pelagomonadales</taxon>
        <taxon>Pelagomonadaceae</taxon>
        <taxon>Pelagomonas</taxon>
    </lineage>
</organism>
<dbReference type="SUPFAM" id="SSF56784">
    <property type="entry name" value="HAD-like"/>
    <property type="match status" value="1"/>
</dbReference>
<keyword evidence="4" id="KW-1185">Reference proteome</keyword>
<dbReference type="AlphaFoldDB" id="A0A7S3ZKG1"/>
<dbReference type="Proteomes" id="UP000789595">
    <property type="component" value="Unassembled WGS sequence"/>
</dbReference>
<dbReference type="InterPro" id="IPR026058">
    <property type="entry name" value="LIPIN"/>
</dbReference>
<name>A0A7S3ZKG1_9STRA</name>
<protein>
    <recommendedName>
        <fullName evidence="1">LNS2/PITP domain-containing protein</fullName>
    </recommendedName>
</protein>
<accession>A0A7S3ZKG1</accession>
<reference evidence="2" key="1">
    <citation type="submission" date="2021-01" db="EMBL/GenBank/DDBJ databases">
        <authorList>
            <person name="Corre E."/>
            <person name="Pelletier E."/>
            <person name="Niang G."/>
            <person name="Scheremetjew M."/>
            <person name="Finn R."/>
            <person name="Kale V."/>
            <person name="Holt S."/>
            <person name="Cochrane G."/>
            <person name="Meng A."/>
            <person name="Brown T."/>
            <person name="Cohen L."/>
        </authorList>
    </citation>
    <scope>NUCLEOTIDE SEQUENCE</scope>
    <source>
        <strain evidence="2">CCMP1756</strain>
    </source>
</reference>
<dbReference type="InterPro" id="IPR013209">
    <property type="entry name" value="LNS2"/>
</dbReference>
<feature type="domain" description="LNS2/PITP" evidence="1">
    <location>
        <begin position="142"/>
        <end position="296"/>
    </location>
</feature>
<gene>
    <name evidence="2" type="ORF">PCAL00307_LOCUS1560</name>
    <name evidence="3" type="ORF">PECAL_5P05630</name>
</gene>
<sequence>MSAYAVDAVVVQREDGTRQATAFHVRFEPTTRAQLRRASTSISQRATRALRWARGGEDDGGFSEDEEEENDVRVELDGEGMVTCECVSDGDDGWCRFAGGDRPSPEELATWPLQPGRNDLVYESGSRKCKSRCYLWREGDFVLACDVDGTVTKSDVRGFLDSTLSMVPTHAHDGVCAFMAQVVAPPRARMLYLTNRPAGWAGKTRAFLAKLDQRGSKLPDGPVLCQPADVMAAFAGEVTHAPNPFKTKALLDVSRAGLRLACGFGNNGRDADAYARAGVPDLAIFVIDEASSITLPRAHRSAGRFDGYGDAALVERVRGLLSDVVDRLMEKTGDAVVI</sequence>
<dbReference type="PANTHER" id="PTHR12181">
    <property type="entry name" value="LIPIN"/>
    <property type="match status" value="1"/>
</dbReference>
<dbReference type="PANTHER" id="PTHR12181:SF12">
    <property type="entry name" value="PHOSPHATIDATE PHOSPHATASE"/>
    <property type="match status" value="1"/>
</dbReference>
<dbReference type="EMBL" id="CAKKNE010000005">
    <property type="protein sequence ID" value="CAH0376010.1"/>
    <property type="molecule type" value="Genomic_DNA"/>
</dbReference>
<reference evidence="3" key="2">
    <citation type="submission" date="2021-11" db="EMBL/GenBank/DDBJ databases">
        <authorList>
            <consortium name="Genoscope - CEA"/>
            <person name="William W."/>
        </authorList>
    </citation>
    <scope>NUCLEOTIDE SEQUENCE</scope>
</reference>
<evidence type="ECO:0000259" key="1">
    <source>
        <dbReference type="SMART" id="SM00775"/>
    </source>
</evidence>
<dbReference type="GO" id="GO:0008195">
    <property type="term" value="F:phosphatidate phosphatase activity"/>
    <property type="evidence" value="ECO:0007669"/>
    <property type="project" value="TreeGrafter"/>
</dbReference>